<dbReference type="HOGENOM" id="CLU_074814_1_1_9"/>
<reference evidence="2 3" key="2">
    <citation type="submission" date="2009-02" db="EMBL/GenBank/DDBJ databases">
        <title>Draft genome sequence of Clostridium methylpentosum (DSM 5476).</title>
        <authorList>
            <person name="Sudarsanam P."/>
            <person name="Ley R."/>
            <person name="Guruge J."/>
            <person name="Turnbaugh P.J."/>
            <person name="Mahowald M."/>
            <person name="Liep D."/>
            <person name="Gordon J."/>
        </authorList>
    </citation>
    <scope>NUCLEOTIDE SEQUENCE [LARGE SCALE GENOMIC DNA]</scope>
    <source>
        <strain evidence="2 3">DSM 5476</strain>
    </source>
</reference>
<evidence type="ECO:0000313" key="3">
    <source>
        <dbReference type="Proteomes" id="UP000003340"/>
    </source>
</evidence>
<organism evidence="2 3">
    <name type="scientific">[Clostridium] methylpentosum DSM 5476</name>
    <dbReference type="NCBI Taxonomy" id="537013"/>
    <lineage>
        <taxon>Bacteria</taxon>
        <taxon>Bacillati</taxon>
        <taxon>Bacillota</taxon>
        <taxon>Clostridia</taxon>
        <taxon>Eubacteriales</taxon>
        <taxon>Oscillospiraceae</taxon>
        <taxon>Oscillospiraceae incertae sedis</taxon>
    </lineage>
</organism>
<accession>C0EAZ8</accession>
<reference evidence="2 3" key="1">
    <citation type="submission" date="2009-01" db="EMBL/GenBank/DDBJ databases">
        <authorList>
            <person name="Fulton L."/>
            <person name="Clifton S."/>
            <person name="Fulton B."/>
            <person name="Xu J."/>
            <person name="Minx P."/>
            <person name="Pepin K.H."/>
            <person name="Johnson M."/>
            <person name="Bhonagiri V."/>
            <person name="Nash W.E."/>
            <person name="Mardis E.R."/>
            <person name="Wilson R.K."/>
        </authorList>
    </citation>
    <scope>NUCLEOTIDE SEQUENCE [LARGE SCALE GENOMIC DNA]</scope>
    <source>
        <strain evidence="2 3">DSM 5476</strain>
    </source>
</reference>
<dbReference type="EMBL" id="ACEC01000037">
    <property type="protein sequence ID" value="EEG31356.1"/>
    <property type="molecule type" value="Genomic_DNA"/>
</dbReference>
<protein>
    <recommendedName>
        <fullName evidence="1">Calcineurin-like phosphoesterase domain-containing protein</fullName>
    </recommendedName>
</protein>
<evidence type="ECO:0000313" key="2">
    <source>
        <dbReference type="EMBL" id="EEG31356.1"/>
    </source>
</evidence>
<feature type="domain" description="Calcineurin-like phosphoesterase" evidence="1">
    <location>
        <begin position="2"/>
        <end position="164"/>
    </location>
</feature>
<dbReference type="GO" id="GO:0016787">
    <property type="term" value="F:hydrolase activity"/>
    <property type="evidence" value="ECO:0007669"/>
    <property type="project" value="InterPro"/>
</dbReference>
<evidence type="ECO:0000259" key="1">
    <source>
        <dbReference type="Pfam" id="PF00149"/>
    </source>
</evidence>
<proteinExistence type="predicted"/>
<dbReference type="SUPFAM" id="SSF56300">
    <property type="entry name" value="Metallo-dependent phosphatases"/>
    <property type="match status" value="1"/>
</dbReference>
<dbReference type="AlphaFoldDB" id="C0EAZ8"/>
<keyword evidence="3" id="KW-1185">Reference proteome</keyword>
<dbReference type="STRING" id="537013.CLOSTMETH_01015"/>
<dbReference type="Proteomes" id="UP000003340">
    <property type="component" value="Unassembled WGS sequence"/>
</dbReference>
<sequence>MIWITGDKHGQIEAFEEDSRYKKIKKRDTLIVCGDFGFVWDGSKQEMKNLKWLDKRKYTIAFVDGCHENFDLLSHYPIVDFCGGKARELADNIYQLMRGELYEIDGKKVLSFGGGISDNHDEDLLGISWWKAEAPTDKEISNAIESLKKAEGEVDLIVSYEPPLSIKPCMEEMLQDSGTIHEVLEQIRTHCSFKMWYFGKYHVDKHIPPSYAAVFEKLLKYAGD</sequence>
<gene>
    <name evidence="2" type="ORF">CLOSTMETH_01015</name>
</gene>
<dbReference type="Pfam" id="PF00149">
    <property type="entry name" value="Metallophos"/>
    <property type="match status" value="1"/>
</dbReference>
<dbReference type="InterPro" id="IPR004843">
    <property type="entry name" value="Calcineurin-like_PHP"/>
</dbReference>
<name>C0EAZ8_9FIRM</name>
<dbReference type="eggNOG" id="COG0639">
    <property type="taxonomic scope" value="Bacteria"/>
</dbReference>
<comment type="caution">
    <text evidence="2">The sequence shown here is derived from an EMBL/GenBank/DDBJ whole genome shotgun (WGS) entry which is preliminary data.</text>
</comment>
<dbReference type="InterPro" id="IPR029052">
    <property type="entry name" value="Metallo-depent_PP-like"/>
</dbReference>